<proteinExistence type="predicted"/>
<feature type="transmembrane region" description="Helical" evidence="1">
    <location>
        <begin position="21"/>
        <end position="40"/>
    </location>
</feature>
<evidence type="ECO:0000313" key="3">
    <source>
        <dbReference type="Proteomes" id="UP000606935"/>
    </source>
</evidence>
<keyword evidence="1" id="KW-1133">Transmembrane helix</keyword>
<dbReference type="InterPro" id="IPR008523">
    <property type="entry name" value="DUF805"/>
</dbReference>
<dbReference type="AlphaFoldDB" id="A0A917Z6L4"/>
<dbReference type="RefSeq" id="WP_188698742.1">
    <property type="nucleotide sequence ID" value="NZ_BMLS01000008.1"/>
</dbReference>
<sequence length="112" mass="13082">MQWYKKFFTDYFTFSTRSRREEYWMVFLINFIVSLVLSLLGGIPGMIYSLAVFIPSIAIMVRRLHDTGRSGWWALLLIIPLIGFLVILFFLIQDSQTEENQWGPNPKASLAE</sequence>
<dbReference type="GO" id="GO:0005886">
    <property type="term" value="C:plasma membrane"/>
    <property type="evidence" value="ECO:0007669"/>
    <property type="project" value="TreeGrafter"/>
</dbReference>
<keyword evidence="1" id="KW-0472">Membrane</keyword>
<feature type="transmembrane region" description="Helical" evidence="1">
    <location>
        <begin position="71"/>
        <end position="92"/>
    </location>
</feature>
<dbReference type="EMBL" id="BMLS01000008">
    <property type="protein sequence ID" value="GGO74271.1"/>
    <property type="molecule type" value="Genomic_DNA"/>
</dbReference>
<evidence type="ECO:0000256" key="1">
    <source>
        <dbReference type="SAM" id="Phobius"/>
    </source>
</evidence>
<keyword evidence="3" id="KW-1185">Reference proteome</keyword>
<reference evidence="2" key="2">
    <citation type="submission" date="2020-09" db="EMBL/GenBank/DDBJ databases">
        <authorList>
            <person name="Sun Q."/>
            <person name="Zhou Y."/>
        </authorList>
    </citation>
    <scope>NUCLEOTIDE SEQUENCE</scope>
    <source>
        <strain evidence="2">CGMCC 1.7086</strain>
    </source>
</reference>
<organism evidence="2 3">
    <name type="scientific">Bowmanella pacifica</name>
    <dbReference type="NCBI Taxonomy" id="502051"/>
    <lineage>
        <taxon>Bacteria</taxon>
        <taxon>Pseudomonadati</taxon>
        <taxon>Pseudomonadota</taxon>
        <taxon>Gammaproteobacteria</taxon>
        <taxon>Alteromonadales</taxon>
        <taxon>Alteromonadaceae</taxon>
        <taxon>Bowmanella</taxon>
    </lineage>
</organism>
<accession>A0A917Z6L4</accession>
<evidence type="ECO:0008006" key="4">
    <source>
        <dbReference type="Google" id="ProtNLM"/>
    </source>
</evidence>
<keyword evidence="1" id="KW-0812">Transmembrane</keyword>
<gene>
    <name evidence="2" type="ORF">GCM10010982_36710</name>
</gene>
<dbReference type="PANTHER" id="PTHR34980:SF2">
    <property type="entry name" value="INNER MEMBRANE PROTEIN YHAH-RELATED"/>
    <property type="match status" value="1"/>
</dbReference>
<dbReference type="Proteomes" id="UP000606935">
    <property type="component" value="Unassembled WGS sequence"/>
</dbReference>
<evidence type="ECO:0000313" key="2">
    <source>
        <dbReference type="EMBL" id="GGO74271.1"/>
    </source>
</evidence>
<name>A0A917Z6L4_9ALTE</name>
<comment type="caution">
    <text evidence="2">The sequence shown here is derived from an EMBL/GenBank/DDBJ whole genome shotgun (WGS) entry which is preliminary data.</text>
</comment>
<dbReference type="PANTHER" id="PTHR34980">
    <property type="entry name" value="INNER MEMBRANE PROTEIN-RELATED-RELATED"/>
    <property type="match status" value="1"/>
</dbReference>
<protein>
    <recommendedName>
        <fullName evidence="4">DUF805 domain-containing protein</fullName>
    </recommendedName>
</protein>
<dbReference type="Pfam" id="PF05656">
    <property type="entry name" value="DUF805"/>
    <property type="match status" value="1"/>
</dbReference>
<reference evidence="2" key="1">
    <citation type="journal article" date="2014" name="Int. J. Syst. Evol. Microbiol.">
        <title>Complete genome sequence of Corynebacterium casei LMG S-19264T (=DSM 44701T), isolated from a smear-ripened cheese.</title>
        <authorList>
            <consortium name="US DOE Joint Genome Institute (JGI-PGF)"/>
            <person name="Walter F."/>
            <person name="Albersmeier A."/>
            <person name="Kalinowski J."/>
            <person name="Ruckert C."/>
        </authorList>
    </citation>
    <scope>NUCLEOTIDE SEQUENCE</scope>
    <source>
        <strain evidence="2">CGMCC 1.7086</strain>
    </source>
</reference>